<dbReference type="PANTHER" id="PTHR30250:SF29">
    <property type="entry name" value="POLYSACCHARIDE BIOSYNTHESIS PROTEIN C-TERMINAL DOMAIN-CONTAINING PROTEIN"/>
    <property type="match status" value="1"/>
</dbReference>
<protein>
    <submittedName>
        <fullName evidence="7">Oligosaccharide flippase family protein</fullName>
    </submittedName>
</protein>
<feature type="transmembrane region" description="Helical" evidence="6">
    <location>
        <begin position="51"/>
        <end position="68"/>
    </location>
</feature>
<comment type="subcellular location">
    <subcellularLocation>
        <location evidence="1">Cell membrane</location>
        <topology evidence="1">Multi-pass membrane protein</topology>
    </subcellularLocation>
</comment>
<evidence type="ECO:0000256" key="1">
    <source>
        <dbReference type="ARBA" id="ARBA00004651"/>
    </source>
</evidence>
<organism evidence="7 8">
    <name type="scientific">Enterococcus asini</name>
    <dbReference type="NCBI Taxonomy" id="57732"/>
    <lineage>
        <taxon>Bacteria</taxon>
        <taxon>Bacillati</taxon>
        <taxon>Bacillota</taxon>
        <taxon>Bacilli</taxon>
        <taxon>Lactobacillales</taxon>
        <taxon>Enterococcaceae</taxon>
        <taxon>Enterococcus</taxon>
    </lineage>
</organism>
<evidence type="ECO:0000256" key="3">
    <source>
        <dbReference type="ARBA" id="ARBA00022692"/>
    </source>
</evidence>
<evidence type="ECO:0000256" key="2">
    <source>
        <dbReference type="ARBA" id="ARBA00022475"/>
    </source>
</evidence>
<feature type="transmembrane region" description="Helical" evidence="6">
    <location>
        <begin position="234"/>
        <end position="254"/>
    </location>
</feature>
<evidence type="ECO:0000256" key="4">
    <source>
        <dbReference type="ARBA" id="ARBA00022989"/>
    </source>
</evidence>
<name>A0AAW8U240_9ENTE</name>
<dbReference type="InterPro" id="IPR024923">
    <property type="entry name" value="PG_synth_SpoVB"/>
</dbReference>
<dbReference type="Pfam" id="PF01943">
    <property type="entry name" value="Polysacc_synt"/>
    <property type="match status" value="1"/>
</dbReference>
<accession>A0AAW8U240</accession>
<evidence type="ECO:0000313" key="8">
    <source>
        <dbReference type="Proteomes" id="UP001256711"/>
    </source>
</evidence>
<dbReference type="InterPro" id="IPR050833">
    <property type="entry name" value="Poly_Biosynth_Transport"/>
</dbReference>
<feature type="transmembrane region" description="Helical" evidence="6">
    <location>
        <begin position="452"/>
        <end position="473"/>
    </location>
</feature>
<feature type="transmembrane region" description="Helical" evidence="6">
    <location>
        <begin position="122"/>
        <end position="139"/>
    </location>
</feature>
<sequence>MPETKMKSVMQGALVLTAASFVAKLLSAVYRVPFQNLVGDEGFYVYQQVYPLYGLAMTLALSGLPQFLSKYVAEQAGVKEQQKAIQRLFPMVFLSGGALFALIFLGASFIARLMGDPELAPLIRVVAVTFLFVPILSFYRGNFQGNLLMTPTAVSQVWEQLVRVAVILLASFGFVRWGLSVYQTGTLAMFGAVCGGLVALIILLVYQKKITGRRLGLYPINWRTAWHWPLFRRFLVEGGLVSIYSGLLILFQLVDSFFVANALQAGGLLPQVARVTKGVYDRGQPLVQLGLVVAGALSSTFLPALTKYLLQKNEGLYLATSKMYLRLTTSISLAAAAGLALLLPLINYALFKDASGNLPLIIYVGAIFEMGMIQGYQSIAQSQNRFRIPLRAALLGLAVKFVATWPLTWALGTVGASCSTLLGLAVTLVYIAKQTTPAINAFLTERRFLVKLLFCTFGLVFVVVGYDLFLVIWDPAISRLTALLLALSGVVIGIATFLKLALVSKLFTIREWLLLPFGKKILTMKRKKD</sequence>
<dbReference type="RefSeq" id="WP_311835748.1">
    <property type="nucleotide sequence ID" value="NZ_JARQBJ010000006.1"/>
</dbReference>
<feature type="transmembrane region" description="Helical" evidence="6">
    <location>
        <begin position="479"/>
        <end position="502"/>
    </location>
</feature>
<keyword evidence="4 6" id="KW-1133">Transmembrane helix</keyword>
<reference evidence="7" key="1">
    <citation type="submission" date="2023-03" db="EMBL/GenBank/DDBJ databases">
        <authorList>
            <person name="Shen W."/>
            <person name="Cai J."/>
        </authorList>
    </citation>
    <scope>NUCLEOTIDE SEQUENCE</scope>
    <source>
        <strain evidence="7">B226-2</strain>
    </source>
</reference>
<dbReference type="AlphaFoldDB" id="A0AAW8U240"/>
<feature type="transmembrane region" description="Helical" evidence="6">
    <location>
        <begin position="357"/>
        <end position="376"/>
    </location>
</feature>
<feature type="transmembrane region" description="Helical" evidence="6">
    <location>
        <begin position="331"/>
        <end position="351"/>
    </location>
</feature>
<evidence type="ECO:0000313" key="7">
    <source>
        <dbReference type="EMBL" id="MDT2811140.1"/>
    </source>
</evidence>
<dbReference type="GO" id="GO:0005886">
    <property type="term" value="C:plasma membrane"/>
    <property type="evidence" value="ECO:0007669"/>
    <property type="project" value="UniProtKB-SubCell"/>
</dbReference>
<dbReference type="InterPro" id="IPR002797">
    <property type="entry name" value="Polysacc_synth"/>
</dbReference>
<evidence type="ECO:0000256" key="5">
    <source>
        <dbReference type="ARBA" id="ARBA00023136"/>
    </source>
</evidence>
<feature type="transmembrane region" description="Helical" evidence="6">
    <location>
        <begin position="185"/>
        <end position="206"/>
    </location>
</feature>
<feature type="transmembrane region" description="Helical" evidence="6">
    <location>
        <begin position="414"/>
        <end position="432"/>
    </location>
</feature>
<dbReference type="PANTHER" id="PTHR30250">
    <property type="entry name" value="PST FAMILY PREDICTED COLANIC ACID TRANSPORTER"/>
    <property type="match status" value="1"/>
</dbReference>
<keyword evidence="5 6" id="KW-0472">Membrane</keyword>
<dbReference type="CDD" id="cd13124">
    <property type="entry name" value="MATE_SpoVB_like"/>
    <property type="match status" value="1"/>
</dbReference>
<comment type="caution">
    <text evidence="7">The sequence shown here is derived from an EMBL/GenBank/DDBJ whole genome shotgun (WGS) entry which is preliminary data.</text>
</comment>
<keyword evidence="2" id="KW-1003">Cell membrane</keyword>
<feature type="transmembrane region" description="Helical" evidence="6">
    <location>
        <begin position="388"/>
        <end position="408"/>
    </location>
</feature>
<dbReference type="EMBL" id="JARQBJ010000006">
    <property type="protein sequence ID" value="MDT2811140.1"/>
    <property type="molecule type" value="Genomic_DNA"/>
</dbReference>
<evidence type="ECO:0000256" key="6">
    <source>
        <dbReference type="SAM" id="Phobius"/>
    </source>
</evidence>
<keyword evidence="3 6" id="KW-0812">Transmembrane</keyword>
<proteinExistence type="predicted"/>
<gene>
    <name evidence="7" type="ORF">P7H43_11685</name>
</gene>
<feature type="transmembrane region" description="Helical" evidence="6">
    <location>
        <begin position="286"/>
        <end position="310"/>
    </location>
</feature>
<feature type="transmembrane region" description="Helical" evidence="6">
    <location>
        <begin position="88"/>
        <end position="110"/>
    </location>
</feature>
<feature type="transmembrane region" description="Helical" evidence="6">
    <location>
        <begin position="160"/>
        <end position="179"/>
    </location>
</feature>
<dbReference type="Proteomes" id="UP001256711">
    <property type="component" value="Unassembled WGS sequence"/>
</dbReference>